<keyword evidence="3" id="KW-1185">Reference proteome</keyword>
<sequence>MSTILEGFCISIFLVFTCVKGTLSIECFDCSGKIEYCNKTETTKTCHGSQFSCLLRFSSTKVWVIENGRLVSEIQERVSKTCAVESRLYCEDQKKIDPNMDYCKAHWCYKDRCNFELKQAGSDTLTNNKIDPYGWYRTTSSARKNHSETKALTVWLVCICNAIFIRNIGDTVR</sequence>
<evidence type="ECO:0000313" key="3">
    <source>
        <dbReference type="Proteomes" id="UP000594262"/>
    </source>
</evidence>
<evidence type="ECO:0000313" key="2">
    <source>
        <dbReference type="EnsemblMetazoa" id="CLYHEMP004719.2"/>
    </source>
</evidence>
<keyword evidence="1" id="KW-0732">Signal</keyword>
<feature type="chain" id="PRO_5029917524" evidence="1">
    <location>
        <begin position="25"/>
        <end position="173"/>
    </location>
</feature>
<name>A0A7M5V7E0_9CNID</name>
<accession>A0A7M5V7E0</accession>
<dbReference type="Proteomes" id="UP000594262">
    <property type="component" value="Unplaced"/>
</dbReference>
<reference evidence="2" key="1">
    <citation type="submission" date="2021-01" db="UniProtKB">
        <authorList>
            <consortium name="EnsemblMetazoa"/>
        </authorList>
    </citation>
    <scope>IDENTIFICATION</scope>
</reference>
<dbReference type="EnsemblMetazoa" id="CLYHEMT004719.2">
    <property type="protein sequence ID" value="CLYHEMP004719.2"/>
    <property type="gene ID" value="CLYHEMG004719"/>
</dbReference>
<dbReference type="AlphaFoldDB" id="A0A7M5V7E0"/>
<organism evidence="2 3">
    <name type="scientific">Clytia hemisphaerica</name>
    <dbReference type="NCBI Taxonomy" id="252671"/>
    <lineage>
        <taxon>Eukaryota</taxon>
        <taxon>Metazoa</taxon>
        <taxon>Cnidaria</taxon>
        <taxon>Hydrozoa</taxon>
        <taxon>Hydroidolina</taxon>
        <taxon>Leptothecata</taxon>
        <taxon>Obeliida</taxon>
        <taxon>Clytiidae</taxon>
        <taxon>Clytia</taxon>
    </lineage>
</organism>
<evidence type="ECO:0000256" key="1">
    <source>
        <dbReference type="SAM" id="SignalP"/>
    </source>
</evidence>
<proteinExistence type="predicted"/>
<protein>
    <submittedName>
        <fullName evidence="2">Uncharacterized protein</fullName>
    </submittedName>
</protein>
<feature type="signal peptide" evidence="1">
    <location>
        <begin position="1"/>
        <end position="24"/>
    </location>
</feature>